<evidence type="ECO:0000256" key="1">
    <source>
        <dbReference type="ARBA" id="ARBA00008889"/>
    </source>
</evidence>
<name>A0A2M8ET54_9BACT</name>
<sequence length="156" mass="17559">TDYSGLDVAQINELRREVKKSGGEFEVVKNTLLRLAAKTGLPRIRQLTDLRGPTAALWLYSEDLTPLKALSNFIQKTELPKVSGACSFRIKLGFWQEEMISPERIKELMTLPSLTELQAKLINTLKSPTFGLVNSLNWNIQKLVFILKAKGGEKEN</sequence>
<dbReference type="SUPFAM" id="SSF160369">
    <property type="entry name" value="Ribosomal protein L10-like"/>
    <property type="match status" value="1"/>
</dbReference>
<dbReference type="CDD" id="cd05797">
    <property type="entry name" value="Ribosomal_L10"/>
    <property type="match status" value="1"/>
</dbReference>
<dbReference type="PANTHER" id="PTHR11560">
    <property type="entry name" value="39S RIBOSOMAL PROTEIN L10, MITOCHONDRIAL"/>
    <property type="match status" value="1"/>
</dbReference>
<comment type="similarity">
    <text evidence="1">Belongs to the universal ribosomal protein uL10 family.</text>
</comment>
<dbReference type="Gene3D" id="6.10.250.290">
    <property type="match status" value="1"/>
</dbReference>
<dbReference type="Gene3D" id="3.30.70.1730">
    <property type="match status" value="1"/>
</dbReference>
<evidence type="ECO:0000256" key="5">
    <source>
        <dbReference type="ARBA" id="ARBA00035502"/>
    </source>
</evidence>
<evidence type="ECO:0000256" key="3">
    <source>
        <dbReference type="ARBA" id="ARBA00023274"/>
    </source>
</evidence>
<dbReference type="Proteomes" id="UP000229816">
    <property type="component" value="Unassembled WGS sequence"/>
</dbReference>
<keyword evidence="3" id="KW-0687">Ribonucleoprotein</keyword>
<accession>A0A2M8ET54</accession>
<dbReference type="EMBL" id="PFSF01000019">
    <property type="protein sequence ID" value="PJC28303.1"/>
    <property type="molecule type" value="Genomic_DNA"/>
</dbReference>
<dbReference type="InterPro" id="IPR047865">
    <property type="entry name" value="Ribosomal_uL10_bac_type"/>
</dbReference>
<reference evidence="7" key="1">
    <citation type="submission" date="2017-09" db="EMBL/GenBank/DDBJ databases">
        <title>Depth-based differentiation of microbial function through sediment-hosted aquifers and enrichment of novel symbionts in the deep terrestrial subsurface.</title>
        <authorList>
            <person name="Probst A.J."/>
            <person name="Ladd B."/>
            <person name="Jarett J.K."/>
            <person name="Geller-Mcgrath D.E."/>
            <person name="Sieber C.M.K."/>
            <person name="Emerson J.B."/>
            <person name="Anantharaman K."/>
            <person name="Thomas B.C."/>
            <person name="Malmstrom R."/>
            <person name="Stieglmeier M."/>
            <person name="Klingl A."/>
            <person name="Woyke T."/>
            <person name="Ryan C.M."/>
            <person name="Banfield J.F."/>
        </authorList>
    </citation>
    <scope>NUCLEOTIDE SEQUENCE [LARGE SCALE GENOMIC DNA]</scope>
</reference>
<keyword evidence="2 6" id="KW-0689">Ribosomal protein</keyword>
<gene>
    <name evidence="6" type="primary">rplJ</name>
    <name evidence="6" type="ORF">CO054_00860</name>
</gene>
<dbReference type="InterPro" id="IPR001790">
    <property type="entry name" value="Ribosomal_uL10"/>
</dbReference>
<comment type="caution">
    <text evidence="6">The sequence shown here is derived from an EMBL/GenBank/DDBJ whole genome shotgun (WGS) entry which is preliminary data.</text>
</comment>
<dbReference type="AlphaFoldDB" id="A0A2M8ET54"/>
<feature type="non-terminal residue" evidence="6">
    <location>
        <position position="1"/>
    </location>
</feature>
<evidence type="ECO:0000256" key="2">
    <source>
        <dbReference type="ARBA" id="ARBA00022980"/>
    </source>
</evidence>
<dbReference type="Pfam" id="PF00466">
    <property type="entry name" value="Ribosomal_L10"/>
    <property type="match status" value="1"/>
</dbReference>
<proteinExistence type="inferred from homology"/>
<organism evidence="6 7">
    <name type="scientific">Candidatus Shapirobacteria bacterium CG_4_9_14_0_2_um_filter_39_11</name>
    <dbReference type="NCBI Taxonomy" id="1974478"/>
    <lineage>
        <taxon>Bacteria</taxon>
        <taxon>Candidatus Shapironibacteriota</taxon>
    </lineage>
</organism>
<protein>
    <recommendedName>
        <fullName evidence="4">Large ribosomal subunit protein uL10</fullName>
    </recommendedName>
    <alternativeName>
        <fullName evidence="5">50S ribosomal protein L10</fullName>
    </alternativeName>
</protein>
<evidence type="ECO:0000256" key="4">
    <source>
        <dbReference type="ARBA" id="ARBA00035202"/>
    </source>
</evidence>
<dbReference type="NCBIfam" id="NF000955">
    <property type="entry name" value="PRK00099.1-1"/>
    <property type="match status" value="1"/>
</dbReference>
<evidence type="ECO:0000313" key="6">
    <source>
        <dbReference type="EMBL" id="PJC28303.1"/>
    </source>
</evidence>
<dbReference type="GO" id="GO:1990904">
    <property type="term" value="C:ribonucleoprotein complex"/>
    <property type="evidence" value="ECO:0007669"/>
    <property type="project" value="UniProtKB-KW"/>
</dbReference>
<dbReference type="GO" id="GO:0005840">
    <property type="term" value="C:ribosome"/>
    <property type="evidence" value="ECO:0007669"/>
    <property type="project" value="UniProtKB-KW"/>
</dbReference>
<dbReference type="InterPro" id="IPR043141">
    <property type="entry name" value="Ribosomal_uL10-like_sf"/>
</dbReference>
<evidence type="ECO:0000313" key="7">
    <source>
        <dbReference type="Proteomes" id="UP000229816"/>
    </source>
</evidence>